<protein>
    <submittedName>
        <fullName evidence="1">Uncharacterized protein</fullName>
    </submittedName>
</protein>
<accession>A0A158T056</accession>
<reference evidence="1 2" key="1">
    <citation type="submission" date="2014-05" db="EMBL/GenBank/DDBJ databases">
        <title>Methylome analysis of the phasevarions of Haemophilus influenzae.</title>
        <authorList>
            <person name="Atack J.M."/>
            <person name="Fox K.L."/>
            <person name="Power P.M."/>
            <person name="Clark T."/>
            <person name="Jurcisek J."/>
            <person name="Korlach J."/>
            <person name="Bakaletz L.O."/>
            <person name="Jennings M.P."/>
        </authorList>
    </citation>
    <scope>NUCLEOTIDE SEQUENCE [LARGE SCALE GENOMIC DNA]</scope>
    <source>
        <strain evidence="1 2">1209</strain>
    </source>
</reference>
<dbReference type="Proteomes" id="UP000050700">
    <property type="component" value="Unassembled WGS sequence"/>
</dbReference>
<comment type="caution">
    <text evidence="1">The sequence shown here is derived from an EMBL/GenBank/DDBJ whole genome shotgun (WGS) entry which is preliminary data.</text>
</comment>
<dbReference type="AlphaFoldDB" id="A0A158T056"/>
<organism evidence="1 2">
    <name type="scientific">Haemophilus influenzae</name>
    <dbReference type="NCBI Taxonomy" id="727"/>
    <lineage>
        <taxon>Bacteria</taxon>
        <taxon>Pseudomonadati</taxon>
        <taxon>Pseudomonadota</taxon>
        <taxon>Gammaproteobacteria</taxon>
        <taxon>Pasteurellales</taxon>
        <taxon>Pasteurellaceae</taxon>
        <taxon>Haemophilus</taxon>
    </lineage>
</organism>
<dbReference type="EMBL" id="JMQP01000002">
    <property type="protein sequence ID" value="KIS36500.1"/>
    <property type="molecule type" value="Genomic_DNA"/>
</dbReference>
<sequence length="32" mass="3780">MNTLNYVRKYLIPEFGNKDKMATKKCSVFPKD</sequence>
<evidence type="ECO:0000313" key="2">
    <source>
        <dbReference type="Proteomes" id="UP000050700"/>
    </source>
</evidence>
<name>A0A158T056_HAEIF</name>
<evidence type="ECO:0000313" key="1">
    <source>
        <dbReference type="EMBL" id="KIS36500.1"/>
    </source>
</evidence>
<gene>
    <name evidence="1" type="ORF">NTHI1209_02155</name>
</gene>
<proteinExistence type="predicted"/>